<keyword evidence="4" id="KW-0645">Protease</keyword>
<dbReference type="CDD" id="cd14814">
    <property type="entry name" value="Peptidase_M15"/>
    <property type="match status" value="1"/>
</dbReference>
<dbReference type="SUPFAM" id="SSF55166">
    <property type="entry name" value="Hedgehog/DD-peptidase"/>
    <property type="match status" value="1"/>
</dbReference>
<feature type="signal peptide" evidence="2">
    <location>
        <begin position="1"/>
        <end position="26"/>
    </location>
</feature>
<dbReference type="InterPro" id="IPR003709">
    <property type="entry name" value="VanY-like_core_dom"/>
</dbReference>
<evidence type="ECO:0000256" key="2">
    <source>
        <dbReference type="SAM" id="SignalP"/>
    </source>
</evidence>
<keyword evidence="5" id="KW-1185">Reference proteome</keyword>
<feature type="coiled-coil region" evidence="1">
    <location>
        <begin position="202"/>
        <end position="243"/>
    </location>
</feature>
<dbReference type="GO" id="GO:0004180">
    <property type="term" value="F:carboxypeptidase activity"/>
    <property type="evidence" value="ECO:0007669"/>
    <property type="project" value="UniProtKB-KW"/>
</dbReference>
<dbReference type="Gene3D" id="3.30.1380.10">
    <property type="match status" value="1"/>
</dbReference>
<dbReference type="PANTHER" id="PTHR34385">
    <property type="entry name" value="D-ALANYL-D-ALANINE CARBOXYPEPTIDASE"/>
    <property type="match status" value="1"/>
</dbReference>
<reference evidence="4" key="1">
    <citation type="submission" date="2021-11" db="EMBL/GenBank/DDBJ databases">
        <title>Streptomyces corallinus and Kineosporia corallina sp. nov., two new coral-derived marine actinobacteria.</title>
        <authorList>
            <person name="Buangrab K."/>
            <person name="Sutthacheep M."/>
            <person name="Yeemin T."/>
            <person name="Harunari E."/>
            <person name="Igarashi Y."/>
            <person name="Sripreechasak P."/>
            <person name="Kanchanasin P."/>
            <person name="Tanasupawat S."/>
            <person name="Phongsopitanun W."/>
        </authorList>
    </citation>
    <scope>NUCLEOTIDE SEQUENCE</scope>
    <source>
        <strain evidence="4">JCM 31032</strain>
    </source>
</reference>
<keyword evidence="4" id="KW-0378">Hydrolase</keyword>
<dbReference type="GO" id="GO:0006508">
    <property type="term" value="P:proteolysis"/>
    <property type="evidence" value="ECO:0007669"/>
    <property type="project" value="InterPro"/>
</dbReference>
<proteinExistence type="predicted"/>
<sequence length="395" mass="42488">MNIRRRLPVLLVAGVLVLTTPDVAGAAEREPTQAELQAQNRKVDDLRAQAEAQAGEVRDARKATRAAAVLASQALEAYTTSLRELQRAQVEEDRRDEELEQANQDVIAARLKVGTWARQAYQGGSGLNASPTLNTLLGTNGAGRDEAGLSATLRALRRIGEDRTADLSSGRRAELRAGRAAVAAAQATETASTAADQADRAKVEADAAVARQRRALDEAEIQLAGTDRQVRQAQKRQRRLRARAARPAGRSGPVGTCTGAGDLSLYPNGEIPLTALCPLASAPGHHLRADAAFAFDQLSAAYAERFGTPICVTDSYREYRTQVRLYATKPNLAARPGTSNHGWGTATDLCGGIQNFGTPEHEWLFANAPGFGWFHPAWAQPDGSRPEAWHWEFSG</sequence>
<accession>A0A9X1NMQ4</accession>
<keyword evidence="1" id="KW-0175">Coiled coil</keyword>
<keyword evidence="2" id="KW-0732">Signal</keyword>
<gene>
    <name evidence="4" type="ORF">LR394_34240</name>
</gene>
<evidence type="ECO:0000256" key="1">
    <source>
        <dbReference type="SAM" id="Coils"/>
    </source>
</evidence>
<dbReference type="AlphaFoldDB" id="A0A9X1NMQ4"/>
<feature type="domain" description="D-alanyl-D-alanine carboxypeptidase-like core" evidence="3">
    <location>
        <begin position="285"/>
        <end position="395"/>
    </location>
</feature>
<evidence type="ECO:0000313" key="5">
    <source>
        <dbReference type="Proteomes" id="UP001138997"/>
    </source>
</evidence>
<keyword evidence="4" id="KW-0121">Carboxypeptidase</keyword>
<organism evidence="4 5">
    <name type="scientific">Kineosporia babensis</name>
    <dbReference type="NCBI Taxonomy" id="499548"/>
    <lineage>
        <taxon>Bacteria</taxon>
        <taxon>Bacillati</taxon>
        <taxon>Actinomycetota</taxon>
        <taxon>Actinomycetes</taxon>
        <taxon>Kineosporiales</taxon>
        <taxon>Kineosporiaceae</taxon>
        <taxon>Kineosporia</taxon>
    </lineage>
</organism>
<dbReference type="Proteomes" id="UP001138997">
    <property type="component" value="Unassembled WGS sequence"/>
</dbReference>
<comment type="caution">
    <text evidence="4">The sequence shown here is derived from an EMBL/GenBank/DDBJ whole genome shotgun (WGS) entry which is preliminary data.</text>
</comment>
<evidence type="ECO:0000313" key="4">
    <source>
        <dbReference type="EMBL" id="MCD5315966.1"/>
    </source>
</evidence>
<dbReference type="EMBL" id="JAJOMB010000026">
    <property type="protein sequence ID" value="MCD5315966.1"/>
    <property type="molecule type" value="Genomic_DNA"/>
</dbReference>
<dbReference type="InterPro" id="IPR009045">
    <property type="entry name" value="Zn_M74/Hedgehog-like"/>
</dbReference>
<protein>
    <submittedName>
        <fullName evidence="4">D-alanyl-D-alanine carboxypeptidase family protein</fullName>
    </submittedName>
</protein>
<evidence type="ECO:0000259" key="3">
    <source>
        <dbReference type="Pfam" id="PF02557"/>
    </source>
</evidence>
<dbReference type="PANTHER" id="PTHR34385:SF1">
    <property type="entry name" value="PEPTIDOGLYCAN L-ALANYL-D-GLUTAMATE ENDOPEPTIDASE CWLK"/>
    <property type="match status" value="1"/>
</dbReference>
<dbReference type="Pfam" id="PF02557">
    <property type="entry name" value="VanY"/>
    <property type="match status" value="1"/>
</dbReference>
<dbReference type="InterPro" id="IPR052179">
    <property type="entry name" value="DD-CPase-like"/>
</dbReference>
<feature type="coiled-coil region" evidence="1">
    <location>
        <begin position="33"/>
        <end position="105"/>
    </location>
</feature>
<name>A0A9X1NMQ4_9ACTN</name>
<dbReference type="RefSeq" id="WP_231448787.1">
    <property type="nucleotide sequence ID" value="NZ_JAJOMB010000026.1"/>
</dbReference>
<feature type="chain" id="PRO_5040852224" evidence="2">
    <location>
        <begin position="27"/>
        <end position="395"/>
    </location>
</feature>